<feature type="region of interest" description="Disordered" evidence="1">
    <location>
        <begin position="1"/>
        <end position="146"/>
    </location>
</feature>
<sequence length="146" mass="16103">KTVNQAHQISICFISQRTPQPREEPPPPPPGNERSRRLQVTTALTLASIPSPSPSRSWIPEMPPIRDEPPPPRNETSRRRRGTRRARVPYTAAGISPPHHVRISPFHPHLRPKPTHASPCSPTPLQSQPRTPTSAVAVTPPAIHAS</sequence>
<accession>A0A8R7PT89</accession>
<evidence type="ECO:0000313" key="3">
    <source>
        <dbReference type="Proteomes" id="UP000015106"/>
    </source>
</evidence>
<reference evidence="2" key="3">
    <citation type="submission" date="2022-06" db="UniProtKB">
        <authorList>
            <consortium name="EnsemblPlants"/>
        </authorList>
    </citation>
    <scope>IDENTIFICATION</scope>
</reference>
<dbReference type="EnsemblPlants" id="TuG1812G0300003232.01.T02">
    <property type="protein sequence ID" value="TuG1812G0300003232.01.T02.cds400011"/>
    <property type="gene ID" value="TuG1812G0300003232.01"/>
</dbReference>
<organism evidence="2 3">
    <name type="scientific">Triticum urartu</name>
    <name type="common">Red wild einkorn</name>
    <name type="synonym">Crithodium urartu</name>
    <dbReference type="NCBI Taxonomy" id="4572"/>
    <lineage>
        <taxon>Eukaryota</taxon>
        <taxon>Viridiplantae</taxon>
        <taxon>Streptophyta</taxon>
        <taxon>Embryophyta</taxon>
        <taxon>Tracheophyta</taxon>
        <taxon>Spermatophyta</taxon>
        <taxon>Magnoliopsida</taxon>
        <taxon>Liliopsida</taxon>
        <taxon>Poales</taxon>
        <taxon>Poaceae</taxon>
        <taxon>BOP clade</taxon>
        <taxon>Pooideae</taxon>
        <taxon>Triticodae</taxon>
        <taxon>Triticeae</taxon>
        <taxon>Triticinae</taxon>
        <taxon>Triticum</taxon>
    </lineage>
</organism>
<reference evidence="3" key="1">
    <citation type="journal article" date="2013" name="Nature">
        <title>Draft genome of the wheat A-genome progenitor Triticum urartu.</title>
        <authorList>
            <person name="Ling H.Q."/>
            <person name="Zhao S."/>
            <person name="Liu D."/>
            <person name="Wang J."/>
            <person name="Sun H."/>
            <person name="Zhang C."/>
            <person name="Fan H."/>
            <person name="Li D."/>
            <person name="Dong L."/>
            <person name="Tao Y."/>
            <person name="Gao C."/>
            <person name="Wu H."/>
            <person name="Li Y."/>
            <person name="Cui Y."/>
            <person name="Guo X."/>
            <person name="Zheng S."/>
            <person name="Wang B."/>
            <person name="Yu K."/>
            <person name="Liang Q."/>
            <person name="Yang W."/>
            <person name="Lou X."/>
            <person name="Chen J."/>
            <person name="Feng M."/>
            <person name="Jian J."/>
            <person name="Zhang X."/>
            <person name="Luo G."/>
            <person name="Jiang Y."/>
            <person name="Liu J."/>
            <person name="Wang Z."/>
            <person name="Sha Y."/>
            <person name="Zhang B."/>
            <person name="Wu H."/>
            <person name="Tang D."/>
            <person name="Shen Q."/>
            <person name="Xue P."/>
            <person name="Zou S."/>
            <person name="Wang X."/>
            <person name="Liu X."/>
            <person name="Wang F."/>
            <person name="Yang Y."/>
            <person name="An X."/>
            <person name="Dong Z."/>
            <person name="Zhang K."/>
            <person name="Zhang X."/>
            <person name="Luo M.C."/>
            <person name="Dvorak J."/>
            <person name="Tong Y."/>
            <person name="Wang J."/>
            <person name="Yang H."/>
            <person name="Li Z."/>
            <person name="Wang D."/>
            <person name="Zhang A."/>
            <person name="Wang J."/>
        </authorList>
    </citation>
    <scope>NUCLEOTIDE SEQUENCE</scope>
    <source>
        <strain evidence="3">cv. G1812</strain>
    </source>
</reference>
<dbReference type="EnsemblPlants" id="TuG1812G0300003232.01.T03">
    <property type="protein sequence ID" value="TuG1812G0300003232.01.T03.cds400011"/>
    <property type="gene ID" value="TuG1812G0300003232.01"/>
</dbReference>
<evidence type="ECO:0000313" key="2">
    <source>
        <dbReference type="EnsemblPlants" id="TuG1812G0300003232.01.T01.cds400011"/>
    </source>
</evidence>
<feature type="compositionally biased region" description="Polar residues" evidence="1">
    <location>
        <begin position="118"/>
        <end position="136"/>
    </location>
</feature>
<dbReference type="AlphaFoldDB" id="A0A8R7PT89"/>
<dbReference type="Gramene" id="TuG1812G0300003232.01.T03">
    <property type="protein sequence ID" value="TuG1812G0300003232.01.T03.cds400011"/>
    <property type="gene ID" value="TuG1812G0300003232.01"/>
</dbReference>
<evidence type="ECO:0000256" key="1">
    <source>
        <dbReference type="SAM" id="MobiDB-lite"/>
    </source>
</evidence>
<proteinExistence type="predicted"/>
<protein>
    <submittedName>
        <fullName evidence="2">Uncharacterized protein</fullName>
    </submittedName>
</protein>
<dbReference type="Proteomes" id="UP000015106">
    <property type="component" value="Chromosome 3"/>
</dbReference>
<name>A0A8R7PT89_TRIUA</name>
<dbReference type="Gramene" id="TuG1812G0300003232.01.T01">
    <property type="protein sequence ID" value="TuG1812G0300003232.01.T01.cds400011"/>
    <property type="gene ID" value="TuG1812G0300003232.01"/>
</dbReference>
<feature type="compositionally biased region" description="Basic residues" evidence="1">
    <location>
        <begin position="78"/>
        <end position="87"/>
    </location>
</feature>
<dbReference type="Gramene" id="TuG1812G0300003232.01.T02">
    <property type="protein sequence ID" value="TuG1812G0300003232.01.T02.cds400011"/>
    <property type="gene ID" value="TuG1812G0300003232.01"/>
</dbReference>
<feature type="compositionally biased region" description="Low complexity" evidence="1">
    <location>
        <begin position="48"/>
        <end position="60"/>
    </location>
</feature>
<feature type="compositionally biased region" description="Polar residues" evidence="1">
    <location>
        <begin position="1"/>
        <end position="16"/>
    </location>
</feature>
<keyword evidence="3" id="KW-1185">Reference proteome</keyword>
<dbReference type="EnsemblPlants" id="TuG1812G0300003232.01.T01">
    <property type="protein sequence ID" value="TuG1812G0300003232.01.T01.cds400011"/>
    <property type="gene ID" value="TuG1812G0300003232.01"/>
</dbReference>
<reference evidence="2" key="2">
    <citation type="submission" date="2018-03" db="EMBL/GenBank/DDBJ databases">
        <title>The Triticum urartu genome reveals the dynamic nature of wheat genome evolution.</title>
        <authorList>
            <person name="Ling H."/>
            <person name="Ma B."/>
            <person name="Shi X."/>
            <person name="Liu H."/>
            <person name="Dong L."/>
            <person name="Sun H."/>
            <person name="Cao Y."/>
            <person name="Gao Q."/>
            <person name="Zheng S."/>
            <person name="Li Y."/>
            <person name="Yu Y."/>
            <person name="Du H."/>
            <person name="Qi M."/>
            <person name="Li Y."/>
            <person name="Yu H."/>
            <person name="Cui Y."/>
            <person name="Wang N."/>
            <person name="Chen C."/>
            <person name="Wu H."/>
            <person name="Zhao Y."/>
            <person name="Zhang J."/>
            <person name="Li Y."/>
            <person name="Zhou W."/>
            <person name="Zhang B."/>
            <person name="Hu W."/>
            <person name="Eijk M."/>
            <person name="Tang J."/>
            <person name="Witsenboer H."/>
            <person name="Zhao S."/>
            <person name="Li Z."/>
            <person name="Zhang A."/>
            <person name="Wang D."/>
            <person name="Liang C."/>
        </authorList>
    </citation>
    <scope>NUCLEOTIDE SEQUENCE [LARGE SCALE GENOMIC DNA]</scope>
    <source>
        <strain evidence="2">cv. G1812</strain>
    </source>
</reference>